<reference evidence="1" key="1">
    <citation type="journal article" date="2015" name="Nature">
        <title>Complex archaea that bridge the gap between prokaryotes and eukaryotes.</title>
        <authorList>
            <person name="Spang A."/>
            <person name="Saw J.H."/>
            <person name="Jorgensen S.L."/>
            <person name="Zaremba-Niedzwiedzka K."/>
            <person name="Martijn J."/>
            <person name="Lind A.E."/>
            <person name="van Eijk R."/>
            <person name="Schleper C."/>
            <person name="Guy L."/>
            <person name="Ettema T.J."/>
        </authorList>
    </citation>
    <scope>NUCLEOTIDE SEQUENCE</scope>
</reference>
<name>A0A0F9I2Z5_9ZZZZ</name>
<gene>
    <name evidence="1" type="ORF">LCGC14_1991790</name>
</gene>
<evidence type="ECO:0000313" key="1">
    <source>
        <dbReference type="EMBL" id="KKL81732.1"/>
    </source>
</evidence>
<proteinExistence type="predicted"/>
<dbReference type="AlphaFoldDB" id="A0A0F9I2Z5"/>
<protein>
    <submittedName>
        <fullName evidence="1">Uncharacterized protein</fullName>
    </submittedName>
</protein>
<dbReference type="EMBL" id="LAZR01022478">
    <property type="protein sequence ID" value="KKL81732.1"/>
    <property type="molecule type" value="Genomic_DNA"/>
</dbReference>
<organism evidence="1">
    <name type="scientific">marine sediment metagenome</name>
    <dbReference type="NCBI Taxonomy" id="412755"/>
    <lineage>
        <taxon>unclassified sequences</taxon>
        <taxon>metagenomes</taxon>
        <taxon>ecological metagenomes</taxon>
    </lineage>
</organism>
<sequence>MNPLSPARSRKVESGAQLCTETKRRVSFTHTTDVCAITNGTRATVQRRTTVSRFTVGVKYTENVNKQTIMPVSAK</sequence>
<accession>A0A0F9I2Z5</accession>
<comment type="caution">
    <text evidence="1">The sequence shown here is derived from an EMBL/GenBank/DDBJ whole genome shotgun (WGS) entry which is preliminary data.</text>
</comment>